<dbReference type="Gene3D" id="3.90.1200.10">
    <property type="match status" value="1"/>
</dbReference>
<protein>
    <submittedName>
        <fullName evidence="1">Aminoglycoside phosphotransferase family protein</fullName>
    </submittedName>
</protein>
<dbReference type="EMBL" id="JBHLUE010000012">
    <property type="protein sequence ID" value="MFC0565775.1"/>
    <property type="molecule type" value="Genomic_DNA"/>
</dbReference>
<dbReference type="Pfam" id="PF04655">
    <property type="entry name" value="APH_6_hur"/>
    <property type="match status" value="1"/>
</dbReference>
<dbReference type="SUPFAM" id="SSF56112">
    <property type="entry name" value="Protein kinase-like (PK-like)"/>
    <property type="match status" value="1"/>
</dbReference>
<organism evidence="1 2">
    <name type="scientific">Plantactinospora siamensis</name>
    <dbReference type="NCBI Taxonomy" id="555372"/>
    <lineage>
        <taxon>Bacteria</taxon>
        <taxon>Bacillati</taxon>
        <taxon>Actinomycetota</taxon>
        <taxon>Actinomycetes</taxon>
        <taxon>Micromonosporales</taxon>
        <taxon>Micromonosporaceae</taxon>
        <taxon>Plantactinospora</taxon>
    </lineage>
</organism>
<dbReference type="InterPro" id="IPR011009">
    <property type="entry name" value="Kinase-like_dom_sf"/>
</dbReference>
<proteinExistence type="predicted"/>
<sequence length="307" mass="32774">MLPTEPVPEGFARTVVGVWGAAGRRWLDELPRTVRAVAAGWDLRVGEPFGLTFNWVAAATAADGTPLVLKLGVPGSEHLVREATALRIFAGRGAVRLLAEDPDRGALLLERARPGTMVRSLVPDRDAEATGAVAEALRRLHVPPPPGCPLPPLTSYRRSFTGHLDRYGGGGPLPVGLVDRARGLFDELCASAPATVVLHGDLHHDNLLAAQREPWLAIDPHGLVGDPGFDAGPVLYNPGPDEQSGRLLPLLESRIERLADGLGQPPERIRAWGYVMAVLSELWTMEDGGRPGTRALDVAVRLAPALP</sequence>
<dbReference type="RefSeq" id="WP_377339957.1">
    <property type="nucleotide sequence ID" value="NZ_JBHLUE010000012.1"/>
</dbReference>
<accession>A0ABV6NYB3</accession>
<evidence type="ECO:0000313" key="1">
    <source>
        <dbReference type="EMBL" id="MFC0565775.1"/>
    </source>
</evidence>
<evidence type="ECO:0000313" key="2">
    <source>
        <dbReference type="Proteomes" id="UP001589894"/>
    </source>
</evidence>
<reference evidence="1 2" key="1">
    <citation type="submission" date="2024-09" db="EMBL/GenBank/DDBJ databases">
        <authorList>
            <person name="Sun Q."/>
            <person name="Mori K."/>
        </authorList>
    </citation>
    <scope>NUCLEOTIDE SEQUENCE [LARGE SCALE GENOMIC DNA]</scope>
    <source>
        <strain evidence="1 2">TBRC 2205</strain>
    </source>
</reference>
<keyword evidence="2" id="KW-1185">Reference proteome</keyword>
<dbReference type="Proteomes" id="UP001589894">
    <property type="component" value="Unassembled WGS sequence"/>
</dbReference>
<gene>
    <name evidence="1" type="ORF">ACFFHU_16750</name>
</gene>
<comment type="caution">
    <text evidence="1">The sequence shown here is derived from an EMBL/GenBank/DDBJ whole genome shotgun (WGS) entry which is preliminary data.</text>
</comment>
<name>A0ABV6NYB3_9ACTN</name>
<dbReference type="InterPro" id="IPR006748">
    <property type="entry name" value="NH2Glyco/OHUrea_AB-resist_kin"/>
</dbReference>